<comment type="similarity">
    <text evidence="1">Belongs to the NmrA-type oxidoreductase family.</text>
</comment>
<dbReference type="Gene3D" id="3.90.25.10">
    <property type="entry name" value="UDP-galactose 4-epimerase, domain 1"/>
    <property type="match status" value="1"/>
</dbReference>
<sequence>MEKIVLFNATGCQGSSIANRLLVNKVQIIAPVRSEKNIQLLKGRNIDAFLTDFSIRSLVPELHKANKVVLQIPAAVKPSLMIEIAENAMDAIVQAGYPKTIVVISSTIPTKLTNKESVNARLRIKEMSLEKLPDSPILSATEYLENFSTAYREPILKQGVIPQTIPSIHAVNYLSWNDLSLYVHAALNTTNLTGKVYPIGGNEGINGKELAERLGKVLKKELIYSAVSHKQLEGILTPIMGSEIAQDYAEFYIWQDTEGAALLNPDTDKIRKLLNIELPSFEAWAAGAFLTN</sequence>
<dbReference type="Proteomes" id="UP000475249">
    <property type="component" value="Unassembled WGS sequence"/>
</dbReference>
<accession>A0A6L9EDN3</accession>
<dbReference type="AlphaFoldDB" id="A0A6L9EDN3"/>
<protein>
    <submittedName>
        <fullName evidence="4">NmrA family NAD(P)-binding protein</fullName>
    </submittedName>
</protein>
<name>A0A6L9EDN3_9FLAO</name>
<evidence type="ECO:0000256" key="1">
    <source>
        <dbReference type="ARBA" id="ARBA00006328"/>
    </source>
</evidence>
<dbReference type="RefSeq" id="WP_161435908.1">
    <property type="nucleotide sequence ID" value="NZ_WXYO01000005.1"/>
</dbReference>
<dbReference type="PANTHER" id="PTHR42748">
    <property type="entry name" value="NITROGEN METABOLITE REPRESSION PROTEIN NMRA FAMILY MEMBER"/>
    <property type="match status" value="1"/>
</dbReference>
<evidence type="ECO:0000256" key="2">
    <source>
        <dbReference type="ARBA" id="ARBA00022857"/>
    </source>
</evidence>
<feature type="domain" description="NmrA-like" evidence="3">
    <location>
        <begin position="2"/>
        <end position="261"/>
    </location>
</feature>
<proteinExistence type="inferred from homology"/>
<evidence type="ECO:0000259" key="3">
    <source>
        <dbReference type="Pfam" id="PF05368"/>
    </source>
</evidence>
<comment type="caution">
    <text evidence="4">The sequence shown here is derived from an EMBL/GenBank/DDBJ whole genome shotgun (WGS) entry which is preliminary data.</text>
</comment>
<organism evidence="4 5">
    <name type="scientific">Poritiphilus flavus</name>
    <dbReference type="NCBI Taxonomy" id="2697053"/>
    <lineage>
        <taxon>Bacteria</taxon>
        <taxon>Pseudomonadati</taxon>
        <taxon>Bacteroidota</taxon>
        <taxon>Flavobacteriia</taxon>
        <taxon>Flavobacteriales</taxon>
        <taxon>Flavobacteriaceae</taxon>
        <taxon>Poritiphilus</taxon>
    </lineage>
</organism>
<dbReference type="Gene3D" id="3.40.50.720">
    <property type="entry name" value="NAD(P)-binding Rossmann-like Domain"/>
    <property type="match status" value="1"/>
</dbReference>
<evidence type="ECO:0000313" key="5">
    <source>
        <dbReference type="Proteomes" id="UP000475249"/>
    </source>
</evidence>
<evidence type="ECO:0000313" key="4">
    <source>
        <dbReference type="EMBL" id="NAS12884.1"/>
    </source>
</evidence>
<dbReference type="PANTHER" id="PTHR42748:SF7">
    <property type="entry name" value="NMRA LIKE REDOX SENSOR 1-RELATED"/>
    <property type="match status" value="1"/>
</dbReference>
<keyword evidence="2" id="KW-0521">NADP</keyword>
<keyword evidence="5" id="KW-1185">Reference proteome</keyword>
<dbReference type="InterPro" id="IPR051164">
    <property type="entry name" value="NmrA-like_oxidored"/>
</dbReference>
<gene>
    <name evidence="4" type="ORF">GTQ38_12770</name>
</gene>
<dbReference type="SUPFAM" id="SSF51735">
    <property type="entry name" value="NAD(P)-binding Rossmann-fold domains"/>
    <property type="match status" value="1"/>
</dbReference>
<dbReference type="InterPro" id="IPR036291">
    <property type="entry name" value="NAD(P)-bd_dom_sf"/>
</dbReference>
<dbReference type="InterPro" id="IPR008030">
    <property type="entry name" value="NmrA-like"/>
</dbReference>
<dbReference type="Pfam" id="PF05368">
    <property type="entry name" value="NmrA"/>
    <property type="match status" value="1"/>
</dbReference>
<reference evidence="4 5" key="1">
    <citation type="submission" date="2020-01" db="EMBL/GenBank/DDBJ databases">
        <title>Bacteria diversity of Porities sp.</title>
        <authorList>
            <person name="Wang G."/>
        </authorList>
    </citation>
    <scope>NUCLEOTIDE SEQUENCE [LARGE SCALE GENOMIC DNA]</scope>
    <source>
        <strain evidence="4 5">R33</strain>
    </source>
</reference>
<dbReference type="EMBL" id="WXYO01000005">
    <property type="protein sequence ID" value="NAS12884.1"/>
    <property type="molecule type" value="Genomic_DNA"/>
</dbReference>